<evidence type="ECO:0000259" key="2">
    <source>
        <dbReference type="Pfam" id="PF04782"/>
    </source>
</evidence>
<dbReference type="InterPro" id="IPR006867">
    <property type="entry name" value="DUF632"/>
</dbReference>
<feature type="region of interest" description="Disordered" evidence="1">
    <location>
        <begin position="90"/>
        <end position="154"/>
    </location>
</feature>
<dbReference type="Pfam" id="PF04782">
    <property type="entry name" value="DUF632"/>
    <property type="match status" value="1"/>
</dbReference>
<dbReference type="SMR" id="A0A3L6DSU2"/>
<protein>
    <recommendedName>
        <fullName evidence="6">Bzip transcription factor-like</fullName>
    </recommendedName>
</protein>
<sequence>MGCTTSHDAVAAAVTSSSSRPRARRASASASGPSPRRGDPAALCRERVALIRAAADRRYALAAAHAAYFRSLAAVGDALRRFVASALAPGTPGSSPVLTLPPSPAKPVAAASASLPPSPSSTVSPLSHSVSDDDLHLHDLDDTPSPSTSTRHYHHFMRRSPTVPTVVYEDPNAQTQYTTAETSYGYAYGVGDGYGPAYPYGPYGEVVAGETPEAAPRSPGPPPSPPTAEASPWEFFDPFTQYDQFMEDYTRGNLPTNSPNYAELRRMEGIPELEDEAELVGNAEASKPSTSGVSDQNKKGKGPIQDNAASNGDFSGDSKLQKKATSKADSSGGKLQRDATSISDSPGGKLQRKGSEPPPGGKLQGKGSEPTTDAKGEAGKPVSRNDSGPSNVSSKNKEGRKKNTMSLKGTVSSDIDGSSTSGKKKGVAFERERSIREAEGCGEIHGQSVVSSDPFSPSHHGTRDVREAINEVNELFDEAANCSTDVSRLLEVGKMPRSDTPRVLRYVSSRVMDPLGLAVSTSSCLPKSHGRKSRPSSSMARTSASLDAGSSNDVGHLSSTLEKLWVWEKKLYQEVKDEEKLRMKYEKYYRRLKSMDERGAESSTIDSTRLSARLVESKISINIRTANAFSLKIQEIRDEELYPQLVDLIQRFRSLWKDIMECHEKQLLAIQDSRIHWMKAMTVSESGVVSEASRDLERELTKWYRCFNKWMISQRSCAEALNEWLKKWLPESQEEVTADGAPPFSPGRLGAPPVFVVSNDWFQAIEMVSRTDVLKAIDQFSKVVRRFKKSQEDERRQRRRADHASKDYDRKRKDLEEELGLSTMESPRYSHDNRVVDLEKLRKRRDEESTRHDRVLNHAHVTASATLPVGLVPVLQQITSFFQRNQRVYMQIRTQQGA</sequence>
<feature type="region of interest" description="Disordered" evidence="1">
    <location>
        <begin position="521"/>
        <end position="552"/>
    </location>
</feature>
<dbReference type="Pfam" id="PF04783">
    <property type="entry name" value="DUF630"/>
    <property type="match status" value="1"/>
</dbReference>
<dbReference type="Proteomes" id="UP000251960">
    <property type="component" value="Chromosome 8"/>
</dbReference>
<feature type="compositionally biased region" description="Polar residues" evidence="1">
    <location>
        <begin position="384"/>
        <end position="394"/>
    </location>
</feature>
<feature type="region of interest" description="Disordered" evidence="1">
    <location>
        <begin position="791"/>
        <end position="813"/>
    </location>
</feature>
<evidence type="ECO:0000313" key="5">
    <source>
        <dbReference type="Proteomes" id="UP000251960"/>
    </source>
</evidence>
<gene>
    <name evidence="4" type="ORF">Zm00014a_006965</name>
</gene>
<comment type="caution">
    <text evidence="4">The sequence shown here is derived from an EMBL/GenBank/DDBJ whole genome shotgun (WGS) entry which is preliminary data.</text>
</comment>
<organism evidence="4 5">
    <name type="scientific">Zea mays</name>
    <name type="common">Maize</name>
    <dbReference type="NCBI Taxonomy" id="4577"/>
    <lineage>
        <taxon>Eukaryota</taxon>
        <taxon>Viridiplantae</taxon>
        <taxon>Streptophyta</taxon>
        <taxon>Embryophyta</taxon>
        <taxon>Tracheophyta</taxon>
        <taxon>Spermatophyta</taxon>
        <taxon>Magnoliopsida</taxon>
        <taxon>Liliopsida</taxon>
        <taxon>Poales</taxon>
        <taxon>Poaceae</taxon>
        <taxon>PACMAD clade</taxon>
        <taxon>Panicoideae</taxon>
        <taxon>Andropogonodae</taxon>
        <taxon>Andropogoneae</taxon>
        <taxon>Tripsacinae</taxon>
        <taxon>Zea</taxon>
    </lineage>
</organism>
<accession>A0A3L6DSU2</accession>
<reference evidence="4 5" key="1">
    <citation type="journal article" date="2018" name="Nat. Genet.">
        <title>Extensive intraspecific gene order and gene structural variations between Mo17 and other maize genomes.</title>
        <authorList>
            <person name="Sun S."/>
            <person name="Zhou Y."/>
            <person name="Chen J."/>
            <person name="Shi J."/>
            <person name="Zhao H."/>
            <person name="Zhao H."/>
            <person name="Song W."/>
            <person name="Zhang M."/>
            <person name="Cui Y."/>
            <person name="Dong X."/>
            <person name="Liu H."/>
            <person name="Ma X."/>
            <person name="Jiao Y."/>
            <person name="Wang B."/>
            <person name="Wei X."/>
            <person name="Stein J.C."/>
            <person name="Glaubitz J.C."/>
            <person name="Lu F."/>
            <person name="Yu G."/>
            <person name="Liang C."/>
            <person name="Fengler K."/>
            <person name="Li B."/>
            <person name="Rafalski A."/>
            <person name="Schnable P.S."/>
            <person name="Ware D.H."/>
            <person name="Buckler E.S."/>
            <person name="Lai J."/>
        </authorList>
    </citation>
    <scope>NUCLEOTIDE SEQUENCE [LARGE SCALE GENOMIC DNA]</scope>
    <source>
        <strain evidence="5">cv. Missouri 17</strain>
        <tissue evidence="4">Seedling</tissue>
    </source>
</reference>
<evidence type="ECO:0000259" key="3">
    <source>
        <dbReference type="Pfam" id="PF04783"/>
    </source>
</evidence>
<feature type="domain" description="DUF630" evidence="3">
    <location>
        <begin position="39"/>
        <end position="84"/>
    </location>
</feature>
<dbReference type="PANTHER" id="PTHR21450:SF57">
    <property type="entry name" value="BZIP TRANSCRIPTION FACTOR-LIKE"/>
    <property type="match status" value="1"/>
</dbReference>
<evidence type="ECO:0008006" key="6">
    <source>
        <dbReference type="Google" id="ProtNLM"/>
    </source>
</evidence>
<dbReference type="InterPro" id="IPR006868">
    <property type="entry name" value="DUF630"/>
</dbReference>
<dbReference type="AlphaFoldDB" id="A0A3L6DSU2"/>
<feature type="compositionally biased region" description="Polar residues" evidence="1">
    <location>
        <begin position="404"/>
        <end position="421"/>
    </location>
</feature>
<dbReference type="OMA" id="QYDQFME"/>
<feature type="region of interest" description="Disordered" evidence="1">
    <location>
        <begin position="283"/>
        <end position="430"/>
    </location>
</feature>
<evidence type="ECO:0000313" key="4">
    <source>
        <dbReference type="EMBL" id="PWZ11756.1"/>
    </source>
</evidence>
<feature type="compositionally biased region" description="Polar residues" evidence="1">
    <location>
        <begin position="535"/>
        <end position="552"/>
    </location>
</feature>
<dbReference type="KEGG" id="zma:103636266"/>
<name>A0A3L6DSU2_MAIZE</name>
<feature type="compositionally biased region" description="Low complexity" evidence="1">
    <location>
        <begin position="9"/>
        <end position="35"/>
    </location>
</feature>
<dbReference type="EMBL" id="NCVQ01000009">
    <property type="protein sequence ID" value="PWZ11756.1"/>
    <property type="molecule type" value="Genomic_DNA"/>
</dbReference>
<feature type="compositionally biased region" description="Basic and acidic residues" evidence="1">
    <location>
        <begin position="130"/>
        <end position="141"/>
    </location>
</feature>
<feature type="region of interest" description="Disordered" evidence="1">
    <location>
        <begin position="209"/>
        <end position="233"/>
    </location>
</feature>
<dbReference type="PANTHER" id="PTHR21450">
    <property type="entry name" value="PROTEIN ALTERED PHOSPHATE STARVATION RESPONSE 1"/>
    <property type="match status" value="1"/>
</dbReference>
<feature type="region of interest" description="Disordered" evidence="1">
    <location>
        <begin position="1"/>
        <end position="40"/>
    </location>
</feature>
<proteinExistence type="predicted"/>
<dbReference type="OrthoDB" id="1925648at2759"/>
<feature type="compositionally biased region" description="Low complexity" evidence="1">
    <location>
        <begin position="106"/>
        <end position="129"/>
    </location>
</feature>
<feature type="domain" description="DUF632" evidence="2">
    <location>
        <begin position="466"/>
        <end position="785"/>
    </location>
</feature>
<evidence type="ECO:0000256" key="1">
    <source>
        <dbReference type="SAM" id="MobiDB-lite"/>
    </source>
</evidence>
<dbReference type="ExpressionAtlas" id="A0A3L6DSU2">
    <property type="expression patterns" value="baseline and differential"/>
</dbReference>